<reference evidence="1" key="1">
    <citation type="submission" date="2021-10" db="EMBL/GenBank/DDBJ databases">
        <title>De novo Genome Assembly of Clathrus columnatus (Basidiomycota, Fungi) Using Illumina and Nanopore Sequence Data.</title>
        <authorList>
            <person name="Ogiso-Tanaka E."/>
            <person name="Itagaki H."/>
            <person name="Hosoya T."/>
            <person name="Hosaka K."/>
        </authorList>
    </citation>
    <scope>NUCLEOTIDE SEQUENCE</scope>
    <source>
        <strain evidence="1">MO-923</strain>
    </source>
</reference>
<evidence type="ECO:0000313" key="2">
    <source>
        <dbReference type="Proteomes" id="UP001050691"/>
    </source>
</evidence>
<comment type="caution">
    <text evidence="1">The sequence shown here is derived from an EMBL/GenBank/DDBJ whole genome shotgun (WGS) entry which is preliminary data.</text>
</comment>
<sequence length="185" mass="20513">MPRRTEVKCQVCLTAVPNCSVLCFKEHKVKDCSLNLQPSTSIQPELNNVTLAEDGETKDLLETANLRPLTSLKWPYVPDDSSYEDPLKRDDPKPLKLKDYEAIATSREIRQILASNPGLPALLREVDKLRGKEREETLESLLGVSLKPPAISVAPGDVDVIKDLAAAIEKSVRGAKHDMLGLDWD</sequence>
<gene>
    <name evidence="1" type="ORF">Clacol_009819</name>
</gene>
<name>A0AAV5ALL1_9AGAM</name>
<keyword evidence="2" id="KW-1185">Reference proteome</keyword>
<evidence type="ECO:0008006" key="3">
    <source>
        <dbReference type="Google" id="ProtNLM"/>
    </source>
</evidence>
<accession>A0AAV5ALL1</accession>
<dbReference type="EMBL" id="BPWL01000011">
    <property type="protein sequence ID" value="GJJ15541.1"/>
    <property type="molecule type" value="Genomic_DNA"/>
</dbReference>
<organism evidence="1 2">
    <name type="scientific">Clathrus columnatus</name>
    <dbReference type="NCBI Taxonomy" id="1419009"/>
    <lineage>
        <taxon>Eukaryota</taxon>
        <taxon>Fungi</taxon>
        <taxon>Dikarya</taxon>
        <taxon>Basidiomycota</taxon>
        <taxon>Agaricomycotina</taxon>
        <taxon>Agaricomycetes</taxon>
        <taxon>Phallomycetidae</taxon>
        <taxon>Phallales</taxon>
        <taxon>Clathraceae</taxon>
        <taxon>Clathrus</taxon>
    </lineage>
</organism>
<dbReference type="AlphaFoldDB" id="A0AAV5ALL1"/>
<evidence type="ECO:0000313" key="1">
    <source>
        <dbReference type="EMBL" id="GJJ15541.1"/>
    </source>
</evidence>
<dbReference type="Proteomes" id="UP001050691">
    <property type="component" value="Unassembled WGS sequence"/>
</dbReference>
<proteinExistence type="predicted"/>
<protein>
    <recommendedName>
        <fullName evidence="3">HIT-type domain-containing protein</fullName>
    </recommendedName>
</protein>